<protein>
    <submittedName>
        <fullName evidence="1">Uncharacterized protein</fullName>
    </submittedName>
</protein>
<sequence length="72" mass="7932">MNDAKFTIHAKGRCEDATEQVNTLIATAIYLLAASDPETVNKFLSYLKESEVKLIKQIQAGLELKFGNDSVS</sequence>
<accession>A0A073K478</accession>
<name>A0A073K478_9BACI</name>
<dbReference type="AlphaFoldDB" id="A0A073K478"/>
<dbReference type="Proteomes" id="UP000027822">
    <property type="component" value="Unassembled WGS sequence"/>
</dbReference>
<keyword evidence="2" id="KW-1185">Reference proteome</keyword>
<proteinExistence type="predicted"/>
<evidence type="ECO:0000313" key="1">
    <source>
        <dbReference type="EMBL" id="KEK17073.1"/>
    </source>
</evidence>
<dbReference type="RefSeq" id="WP_034644340.1">
    <property type="nucleotide sequence ID" value="NZ_CBCSJC010000040.1"/>
</dbReference>
<comment type="caution">
    <text evidence="1">The sequence shown here is derived from an EMBL/GenBank/DDBJ whole genome shotgun (WGS) entry which is preliminary data.</text>
</comment>
<organism evidence="1 2">
    <name type="scientific">Bacillus manliponensis</name>
    <dbReference type="NCBI Taxonomy" id="574376"/>
    <lineage>
        <taxon>Bacteria</taxon>
        <taxon>Bacillati</taxon>
        <taxon>Bacillota</taxon>
        <taxon>Bacilli</taxon>
        <taxon>Bacillales</taxon>
        <taxon>Bacillaceae</taxon>
        <taxon>Bacillus</taxon>
        <taxon>Bacillus cereus group</taxon>
    </lineage>
</organism>
<dbReference type="EMBL" id="JOTN01000052">
    <property type="protein sequence ID" value="KEK17073.1"/>
    <property type="molecule type" value="Genomic_DNA"/>
</dbReference>
<gene>
    <name evidence="1" type="ORF">BAMA_20125</name>
</gene>
<dbReference type="STRING" id="574376.BAMA_20125"/>
<reference evidence="1 2" key="1">
    <citation type="submission" date="2014-06" db="EMBL/GenBank/DDBJ databases">
        <title>Draft genome sequence of Bacillus manliponensis JCM 15802 (MCCC 1A00708).</title>
        <authorList>
            <person name="Lai Q."/>
            <person name="Liu Y."/>
            <person name="Shao Z."/>
        </authorList>
    </citation>
    <scope>NUCLEOTIDE SEQUENCE [LARGE SCALE GENOMIC DNA]</scope>
    <source>
        <strain evidence="1 2">JCM 15802</strain>
    </source>
</reference>
<evidence type="ECO:0000313" key="2">
    <source>
        <dbReference type="Proteomes" id="UP000027822"/>
    </source>
</evidence>